<organism evidence="2 3">
    <name type="scientific">Apiospora saccharicola</name>
    <dbReference type="NCBI Taxonomy" id="335842"/>
    <lineage>
        <taxon>Eukaryota</taxon>
        <taxon>Fungi</taxon>
        <taxon>Dikarya</taxon>
        <taxon>Ascomycota</taxon>
        <taxon>Pezizomycotina</taxon>
        <taxon>Sordariomycetes</taxon>
        <taxon>Xylariomycetidae</taxon>
        <taxon>Amphisphaeriales</taxon>
        <taxon>Apiosporaceae</taxon>
        <taxon>Apiospora</taxon>
    </lineage>
</organism>
<feature type="compositionally biased region" description="Acidic residues" evidence="1">
    <location>
        <begin position="307"/>
        <end position="325"/>
    </location>
</feature>
<feature type="region of interest" description="Disordered" evidence="1">
    <location>
        <begin position="207"/>
        <end position="349"/>
    </location>
</feature>
<proteinExistence type="predicted"/>
<name>A0ABR1UHG7_9PEZI</name>
<feature type="compositionally biased region" description="Basic residues" evidence="1">
    <location>
        <begin position="261"/>
        <end position="271"/>
    </location>
</feature>
<accession>A0ABR1UHG7</accession>
<reference evidence="2 3" key="1">
    <citation type="submission" date="2023-01" db="EMBL/GenBank/DDBJ databases">
        <title>Analysis of 21 Apiospora genomes using comparative genomics revels a genus with tremendous synthesis potential of carbohydrate active enzymes and secondary metabolites.</title>
        <authorList>
            <person name="Sorensen T."/>
        </authorList>
    </citation>
    <scope>NUCLEOTIDE SEQUENCE [LARGE SCALE GENOMIC DNA]</scope>
    <source>
        <strain evidence="2 3">CBS 83171</strain>
    </source>
</reference>
<gene>
    <name evidence="2" type="ORF">PG996_011467</name>
</gene>
<feature type="compositionally biased region" description="Basic and acidic residues" evidence="1">
    <location>
        <begin position="118"/>
        <end position="139"/>
    </location>
</feature>
<protein>
    <submittedName>
        <fullName evidence="2">Uncharacterized protein</fullName>
    </submittedName>
</protein>
<evidence type="ECO:0000313" key="3">
    <source>
        <dbReference type="Proteomes" id="UP001446871"/>
    </source>
</evidence>
<evidence type="ECO:0000256" key="1">
    <source>
        <dbReference type="SAM" id="MobiDB-lite"/>
    </source>
</evidence>
<sequence>MVSSPDDEEAASSSSSLHILLVSNLPLGSIQTSCSVKSTDRLGPNMVLFRLAPGTATLFSADSAQSDVAFQVGQDNSNSILQLPEFLIWYPLPGIGGGAPQLLNKGPSGRGLRVYSTTRKEEEAGRGRRDSDGDGEHNVSSRSKLAAGESIAIETIATTAAEIMVPIHSNEKRRWRMGYYVVAPRYPRETIAKLLGGDQRQMSPLWFSSDQASGEPGETGGESDGEDVEMEEANGEEEEEGSSSTAQSPPPATRKSAREARARRRRRRRKRQLAEDDANMVRRQRDAGTRAATANGTKASKNRVADETEDEEESDSEPADTDDDDDKGRERSGLNHPSRPPGPDPGLMSLSAALPWAALAAAGGIRLEGRVDILPLGRPRRG</sequence>
<feature type="region of interest" description="Disordered" evidence="1">
    <location>
        <begin position="100"/>
        <end position="144"/>
    </location>
</feature>
<feature type="compositionally biased region" description="Acidic residues" evidence="1">
    <location>
        <begin position="221"/>
        <end position="241"/>
    </location>
</feature>
<evidence type="ECO:0000313" key="2">
    <source>
        <dbReference type="EMBL" id="KAK8057530.1"/>
    </source>
</evidence>
<keyword evidence="3" id="KW-1185">Reference proteome</keyword>
<feature type="compositionally biased region" description="Basic and acidic residues" evidence="1">
    <location>
        <begin position="279"/>
        <end position="288"/>
    </location>
</feature>
<dbReference type="Proteomes" id="UP001446871">
    <property type="component" value="Unassembled WGS sequence"/>
</dbReference>
<comment type="caution">
    <text evidence="2">The sequence shown here is derived from an EMBL/GenBank/DDBJ whole genome shotgun (WGS) entry which is preliminary data.</text>
</comment>
<dbReference type="EMBL" id="JAQQWM010000007">
    <property type="protein sequence ID" value="KAK8057530.1"/>
    <property type="molecule type" value="Genomic_DNA"/>
</dbReference>